<keyword evidence="3" id="KW-1185">Reference proteome</keyword>
<evidence type="ECO:0000313" key="3">
    <source>
        <dbReference type="Proteomes" id="UP000266841"/>
    </source>
</evidence>
<accession>K0SG80</accession>
<name>K0SG80_THAOC</name>
<evidence type="ECO:0000256" key="1">
    <source>
        <dbReference type="SAM" id="MobiDB-lite"/>
    </source>
</evidence>
<organism evidence="2 3">
    <name type="scientific">Thalassiosira oceanica</name>
    <name type="common">Marine diatom</name>
    <dbReference type="NCBI Taxonomy" id="159749"/>
    <lineage>
        <taxon>Eukaryota</taxon>
        <taxon>Sar</taxon>
        <taxon>Stramenopiles</taxon>
        <taxon>Ochrophyta</taxon>
        <taxon>Bacillariophyta</taxon>
        <taxon>Coscinodiscophyceae</taxon>
        <taxon>Thalassiosirophycidae</taxon>
        <taxon>Thalassiosirales</taxon>
        <taxon>Thalassiosiraceae</taxon>
        <taxon>Thalassiosira</taxon>
    </lineage>
</organism>
<comment type="caution">
    <text evidence="2">The sequence shown here is derived from an EMBL/GenBank/DDBJ whole genome shotgun (WGS) entry which is preliminary data.</text>
</comment>
<dbReference type="Proteomes" id="UP000266841">
    <property type="component" value="Unassembled WGS sequence"/>
</dbReference>
<proteinExistence type="predicted"/>
<dbReference type="EMBL" id="AGNL01021894">
    <property type="protein sequence ID" value="EJK59971.1"/>
    <property type="molecule type" value="Genomic_DNA"/>
</dbReference>
<sequence>MDWPSAGLCRTGTGSFHGLRLFLDELAKMCASPLSPLLLALTPSKMLPPLLPHFFPTEKPADSEGIEEERGP</sequence>
<feature type="region of interest" description="Disordered" evidence="1">
    <location>
        <begin position="53"/>
        <end position="72"/>
    </location>
</feature>
<protein>
    <submittedName>
        <fullName evidence="2">Uncharacterized protein</fullName>
    </submittedName>
</protein>
<dbReference type="AlphaFoldDB" id="K0SG80"/>
<reference evidence="2 3" key="1">
    <citation type="journal article" date="2012" name="Genome Biol.">
        <title>Genome and low-iron response of an oceanic diatom adapted to chronic iron limitation.</title>
        <authorList>
            <person name="Lommer M."/>
            <person name="Specht M."/>
            <person name="Roy A.S."/>
            <person name="Kraemer L."/>
            <person name="Andreson R."/>
            <person name="Gutowska M.A."/>
            <person name="Wolf J."/>
            <person name="Bergner S.V."/>
            <person name="Schilhabel M.B."/>
            <person name="Klostermeier U.C."/>
            <person name="Beiko R.G."/>
            <person name="Rosenstiel P."/>
            <person name="Hippler M."/>
            <person name="Laroche J."/>
        </authorList>
    </citation>
    <scope>NUCLEOTIDE SEQUENCE [LARGE SCALE GENOMIC DNA]</scope>
    <source>
        <strain evidence="2 3">CCMP1005</strain>
    </source>
</reference>
<gene>
    <name evidence="2" type="ORF">THAOC_19757</name>
</gene>
<evidence type="ECO:0000313" key="2">
    <source>
        <dbReference type="EMBL" id="EJK59971.1"/>
    </source>
</evidence>